<evidence type="ECO:0000259" key="2">
    <source>
        <dbReference type="Pfam" id="PF01476"/>
    </source>
</evidence>
<proteinExistence type="predicted"/>
<gene>
    <name evidence="3" type="ORF">KEG57_41595</name>
</gene>
<evidence type="ECO:0000313" key="4">
    <source>
        <dbReference type="Proteomes" id="UP001151081"/>
    </source>
</evidence>
<reference evidence="3 4" key="1">
    <citation type="submission" date="2021-04" db="EMBL/GenBank/DDBJ databases">
        <title>Genome analysis of Polyangium sp.</title>
        <authorList>
            <person name="Li Y."/>
            <person name="Wang J."/>
        </authorList>
    </citation>
    <scope>NUCLEOTIDE SEQUENCE [LARGE SCALE GENOMIC DNA]</scope>
    <source>
        <strain evidence="3 4">SDU14</strain>
    </source>
</reference>
<dbReference type="Pfam" id="PF01476">
    <property type="entry name" value="LysM"/>
    <property type="match status" value="1"/>
</dbReference>
<dbReference type="EMBL" id="JAGTJJ010000046">
    <property type="protein sequence ID" value="MDC3987035.1"/>
    <property type="molecule type" value="Genomic_DNA"/>
</dbReference>
<organism evidence="3 4">
    <name type="scientific">Polyangium jinanense</name>
    <dbReference type="NCBI Taxonomy" id="2829994"/>
    <lineage>
        <taxon>Bacteria</taxon>
        <taxon>Pseudomonadati</taxon>
        <taxon>Myxococcota</taxon>
        <taxon>Polyangia</taxon>
        <taxon>Polyangiales</taxon>
        <taxon>Polyangiaceae</taxon>
        <taxon>Polyangium</taxon>
    </lineage>
</organism>
<comment type="caution">
    <text evidence="3">The sequence shown here is derived from an EMBL/GenBank/DDBJ whole genome shotgun (WGS) entry which is preliminary data.</text>
</comment>
<feature type="domain" description="LysM" evidence="2">
    <location>
        <begin position="38"/>
        <end position="62"/>
    </location>
</feature>
<evidence type="ECO:0000256" key="1">
    <source>
        <dbReference type="SAM" id="SignalP"/>
    </source>
</evidence>
<keyword evidence="4" id="KW-1185">Reference proteome</keyword>
<evidence type="ECO:0000313" key="3">
    <source>
        <dbReference type="EMBL" id="MDC3987035.1"/>
    </source>
</evidence>
<protein>
    <submittedName>
        <fullName evidence="3">LysM peptidoglycan-binding domain-containing protein</fullName>
    </submittedName>
</protein>
<dbReference type="CDD" id="cd00118">
    <property type="entry name" value="LysM"/>
    <property type="match status" value="1"/>
</dbReference>
<dbReference type="RefSeq" id="WP_272459545.1">
    <property type="nucleotide sequence ID" value="NZ_JAGTJJ010000046.1"/>
</dbReference>
<name>A0A9X4AY57_9BACT</name>
<feature type="chain" id="PRO_5040886265" evidence="1">
    <location>
        <begin position="20"/>
        <end position="366"/>
    </location>
</feature>
<dbReference type="InterPro" id="IPR018392">
    <property type="entry name" value="LysM"/>
</dbReference>
<accession>A0A9X4AY57</accession>
<sequence length="366" mass="39774">MRRFLVSMLALALVPLATAAAAPKDPKAGLAYYENPRTLSHVAAKFGIPVEEIARLNGIKDKDHFHRYGLVLPDVPSTRKLPRYVPWAPARPRAMCPVTPWKLVAAQEKGCTEAYCGTGPGGGRACLCRDDQAETTISLTTNGKTLRLPASISMWNPWGSSFVDVTSADLDSDGSPEVMLSTLGAVSNGLGQEYREFIVVRDGREWFRYDSGTFTAKTALVRVGNECHLASAHWEEVTHPLKGPALHLVERTFDPTNLRVDREIVGARAGEGQFYELPFDPLAPRTLPAQSATVLAISRVDDGTTVTIRTDAGKKTLPDARFGDASTGRVLPLGFLPSKASVGKGKVLFGRSHDIDIVWLSSPKQR</sequence>
<feature type="signal peptide" evidence="1">
    <location>
        <begin position="1"/>
        <end position="19"/>
    </location>
</feature>
<dbReference type="Proteomes" id="UP001151081">
    <property type="component" value="Unassembled WGS sequence"/>
</dbReference>
<keyword evidence="1" id="KW-0732">Signal</keyword>
<dbReference type="AlphaFoldDB" id="A0A9X4AY57"/>